<geneLocation type="plasmid" evidence="2">
    <name>pthaf100_b</name>
</geneLocation>
<dbReference type="OrthoDB" id="5885442at2"/>
<evidence type="ECO:0000313" key="2">
    <source>
        <dbReference type="Proteomes" id="UP000326936"/>
    </source>
</evidence>
<reference evidence="1 2" key="1">
    <citation type="submission" date="2019-10" db="EMBL/GenBank/DDBJ databases">
        <title>Complete genome sequence of Vibrio sp. strain THAF100, isolated from non-filtered water from the water column of tank 6 of a marine aquarium containing stony-coral fragments. Water maintained at 26 degree C.</title>
        <authorList>
            <person name="Ruckert C."/>
            <person name="Franco A."/>
            <person name="Kalinowski J."/>
            <person name="Glaeser S."/>
        </authorList>
    </citation>
    <scope>NUCLEOTIDE SEQUENCE [LARGE SCALE GENOMIC DNA]</scope>
    <source>
        <strain evidence="1 2">THAF100</strain>
        <plasmid evidence="2">pthaf100_b</plasmid>
    </source>
</reference>
<sequence>MWNERDREEMRDLLIEALSESVSMRSAGLDIGEAMSDNAPQPAKQNVFCTGTRPRGQSKIICSLDVFEHLKIKRLVESLSETERRWIHYRYGDKPEGDELDQLVEVGFVWMEDAPKRKDAIQTTKKLLSSVLRSRREVNAFLHSKTYEEIQVSRQVFLRRYKAKKDEFETHLDRFDASAIDQLLTMRAIS</sequence>
<dbReference type="EMBL" id="CP045352">
    <property type="protein sequence ID" value="QFT28834.1"/>
    <property type="molecule type" value="Genomic_DNA"/>
</dbReference>
<accession>A0A5P9CRJ8</accession>
<organism evidence="1 2">
    <name type="scientific">Vibrio aquimaris</name>
    <dbReference type="NCBI Taxonomy" id="2587862"/>
    <lineage>
        <taxon>Bacteria</taxon>
        <taxon>Pseudomonadati</taxon>
        <taxon>Pseudomonadota</taxon>
        <taxon>Gammaproteobacteria</taxon>
        <taxon>Vibrionales</taxon>
        <taxon>Vibrionaceae</taxon>
        <taxon>Vibrio</taxon>
    </lineage>
</organism>
<keyword evidence="1" id="KW-0614">Plasmid</keyword>
<keyword evidence="2" id="KW-1185">Reference proteome</keyword>
<protein>
    <submittedName>
        <fullName evidence="1">Uncharacterized protein</fullName>
    </submittedName>
</protein>
<dbReference type="Proteomes" id="UP000326936">
    <property type="component" value="Plasmid pTHAF100_b"/>
</dbReference>
<evidence type="ECO:0000313" key="1">
    <source>
        <dbReference type="EMBL" id="QFT28834.1"/>
    </source>
</evidence>
<gene>
    <name evidence="1" type="ORF">FIV01_20745</name>
</gene>
<dbReference type="KEGG" id="vaq:FIV01_20745"/>
<dbReference type="RefSeq" id="WP_152432848.1">
    <property type="nucleotide sequence ID" value="NZ_CBCSDK010000028.1"/>
</dbReference>
<dbReference type="AlphaFoldDB" id="A0A5P9CRJ8"/>
<name>A0A5P9CRJ8_9VIBR</name>
<proteinExistence type="predicted"/>